<dbReference type="PANTHER" id="PTHR43201:SF5">
    <property type="entry name" value="MEDIUM-CHAIN ACYL-COA LIGASE ACSF2, MITOCHONDRIAL"/>
    <property type="match status" value="1"/>
</dbReference>
<dbReference type="InterPro" id="IPR045851">
    <property type="entry name" value="AMP-bd_C_sf"/>
</dbReference>
<proteinExistence type="inferred from homology"/>
<dbReference type="GO" id="GO:0006631">
    <property type="term" value="P:fatty acid metabolic process"/>
    <property type="evidence" value="ECO:0007669"/>
    <property type="project" value="TreeGrafter"/>
</dbReference>
<accession>A0A6J6C6W8</accession>
<dbReference type="SUPFAM" id="SSF56801">
    <property type="entry name" value="Acetyl-CoA synthetase-like"/>
    <property type="match status" value="1"/>
</dbReference>
<dbReference type="Gene3D" id="3.30.300.30">
    <property type="match status" value="1"/>
</dbReference>
<dbReference type="PANTHER" id="PTHR43201">
    <property type="entry name" value="ACYL-COA SYNTHETASE"/>
    <property type="match status" value="1"/>
</dbReference>
<keyword evidence="2" id="KW-0436">Ligase</keyword>
<dbReference type="Pfam" id="PF00501">
    <property type="entry name" value="AMP-binding"/>
    <property type="match status" value="1"/>
</dbReference>
<evidence type="ECO:0000259" key="3">
    <source>
        <dbReference type="Pfam" id="PF00501"/>
    </source>
</evidence>
<gene>
    <name evidence="4" type="ORF">UFOPK1433_00817</name>
</gene>
<dbReference type="EMBL" id="CAEZSN010000088">
    <property type="protein sequence ID" value="CAB4546243.1"/>
    <property type="molecule type" value="Genomic_DNA"/>
</dbReference>
<dbReference type="InterPro" id="IPR000873">
    <property type="entry name" value="AMP-dep_synth/lig_dom"/>
</dbReference>
<sequence length="379" mass="40288">MALLDPAMKPLQLVPANDPINALLALGNVLDGSQGLFITSPEVNGVLPEVHGLPEAVEEKVGLIVESSGSTGTPKRLELSAKALTAAAKMSAKRLGGNGQWLLALPINFVAGAMVLVRSLIADTQPVLMNTSMPFTAEAFTRSASLMTGERRYTSLVPTQLDRLYQVLDSEPGLLEVLQRFDAILIGGQKPNRTTINALRKKDINIVTTYGMAETCGGVVYNGEPLDGVEISILEDDRIAIESPTLASNVKRPYITSDLGQFTDGKLYVKGRADRVVVSGAHKLSLESVEEWTMKQAGVVSAAAVSTTHPKFGESFMCFLTLGDATSFDAAKAHFALGVVAKSGEWKVLEKLPTLMSGKPDLIELTELAAKLGGKVGQA</sequence>
<evidence type="ECO:0000256" key="2">
    <source>
        <dbReference type="ARBA" id="ARBA00022598"/>
    </source>
</evidence>
<dbReference type="InterPro" id="IPR042099">
    <property type="entry name" value="ANL_N_sf"/>
</dbReference>
<reference evidence="4" key="1">
    <citation type="submission" date="2020-05" db="EMBL/GenBank/DDBJ databases">
        <authorList>
            <person name="Chiriac C."/>
            <person name="Salcher M."/>
            <person name="Ghai R."/>
            <person name="Kavagutti S V."/>
        </authorList>
    </citation>
    <scope>NUCLEOTIDE SEQUENCE</scope>
</reference>
<evidence type="ECO:0000313" key="4">
    <source>
        <dbReference type="EMBL" id="CAB4546243.1"/>
    </source>
</evidence>
<dbReference type="Gene3D" id="3.40.50.12780">
    <property type="entry name" value="N-terminal domain of ligase-like"/>
    <property type="match status" value="1"/>
</dbReference>
<dbReference type="GO" id="GO:0031956">
    <property type="term" value="F:medium-chain fatty acid-CoA ligase activity"/>
    <property type="evidence" value="ECO:0007669"/>
    <property type="project" value="TreeGrafter"/>
</dbReference>
<name>A0A6J6C6W8_9ZZZZ</name>
<organism evidence="4">
    <name type="scientific">freshwater metagenome</name>
    <dbReference type="NCBI Taxonomy" id="449393"/>
    <lineage>
        <taxon>unclassified sequences</taxon>
        <taxon>metagenomes</taxon>
        <taxon>ecological metagenomes</taxon>
    </lineage>
</organism>
<comment type="similarity">
    <text evidence="1">Belongs to the ATP-dependent AMP-binding enzyme family.</text>
</comment>
<dbReference type="AlphaFoldDB" id="A0A6J6C6W8"/>
<feature type="domain" description="AMP-dependent synthetase/ligase" evidence="3">
    <location>
        <begin position="61"/>
        <end position="225"/>
    </location>
</feature>
<protein>
    <submittedName>
        <fullName evidence="4">Unannotated protein</fullName>
    </submittedName>
</protein>
<evidence type="ECO:0000256" key="1">
    <source>
        <dbReference type="ARBA" id="ARBA00006432"/>
    </source>
</evidence>